<proteinExistence type="predicted"/>
<evidence type="ECO:0008006" key="3">
    <source>
        <dbReference type="Google" id="ProtNLM"/>
    </source>
</evidence>
<protein>
    <recommendedName>
        <fullName evidence="3">F-box domain-containing protein</fullName>
    </recommendedName>
</protein>
<dbReference type="Proteomes" id="UP000217790">
    <property type="component" value="Unassembled WGS sequence"/>
</dbReference>
<dbReference type="InParanoid" id="A0A2H3C794"/>
<evidence type="ECO:0000313" key="2">
    <source>
        <dbReference type="Proteomes" id="UP000217790"/>
    </source>
</evidence>
<reference evidence="2" key="1">
    <citation type="journal article" date="2017" name="Nat. Ecol. Evol.">
        <title>Genome expansion and lineage-specific genetic innovations in the forest pathogenic fungi Armillaria.</title>
        <authorList>
            <person name="Sipos G."/>
            <person name="Prasanna A.N."/>
            <person name="Walter M.C."/>
            <person name="O'Connor E."/>
            <person name="Balint B."/>
            <person name="Krizsan K."/>
            <person name="Kiss B."/>
            <person name="Hess J."/>
            <person name="Varga T."/>
            <person name="Slot J."/>
            <person name="Riley R."/>
            <person name="Boka B."/>
            <person name="Rigling D."/>
            <person name="Barry K."/>
            <person name="Lee J."/>
            <person name="Mihaltcheva S."/>
            <person name="LaButti K."/>
            <person name="Lipzen A."/>
            <person name="Waldron R."/>
            <person name="Moloney N.M."/>
            <person name="Sperisen C."/>
            <person name="Kredics L."/>
            <person name="Vagvoelgyi C."/>
            <person name="Patrignani A."/>
            <person name="Fitzpatrick D."/>
            <person name="Nagy I."/>
            <person name="Doyle S."/>
            <person name="Anderson J.B."/>
            <person name="Grigoriev I.V."/>
            <person name="Gueldener U."/>
            <person name="Muensterkoetter M."/>
            <person name="Nagy L.G."/>
        </authorList>
    </citation>
    <scope>NUCLEOTIDE SEQUENCE [LARGE SCALE GENOMIC DNA]</scope>
    <source>
        <strain evidence="2">Ar21-2</strain>
    </source>
</reference>
<gene>
    <name evidence="1" type="ORF">ARMGADRAFT_1093642</name>
</gene>
<accession>A0A2H3C794</accession>
<evidence type="ECO:0000313" key="1">
    <source>
        <dbReference type="EMBL" id="PBK78939.1"/>
    </source>
</evidence>
<name>A0A2H3C794_ARMGA</name>
<sequence>MAALMTFTDVPDDVLSLIFAKAIIDDPRWTEELAGVCRRFYEPARYLLVKRILIHDFHHSSHSPEAALHWCANFLRPEALWRVMALLPNMDRLCLRRVWLDEPVDWFPMSALRGLDLVDCTLSFTVLGCLLQAVPNVVRLAIHGGETKFVPSTDEPAEEEPSLHHLPQALLVLHLDTRQALNAVMSLQALYAQNSWI</sequence>
<dbReference type="AlphaFoldDB" id="A0A2H3C794"/>
<organism evidence="1 2">
    <name type="scientific">Armillaria gallica</name>
    <name type="common">Bulbous honey fungus</name>
    <name type="synonym">Armillaria bulbosa</name>
    <dbReference type="NCBI Taxonomy" id="47427"/>
    <lineage>
        <taxon>Eukaryota</taxon>
        <taxon>Fungi</taxon>
        <taxon>Dikarya</taxon>
        <taxon>Basidiomycota</taxon>
        <taxon>Agaricomycotina</taxon>
        <taxon>Agaricomycetes</taxon>
        <taxon>Agaricomycetidae</taxon>
        <taxon>Agaricales</taxon>
        <taxon>Marasmiineae</taxon>
        <taxon>Physalacriaceae</taxon>
        <taxon>Armillaria</taxon>
    </lineage>
</organism>
<dbReference type="EMBL" id="KZ293956">
    <property type="protein sequence ID" value="PBK78939.1"/>
    <property type="molecule type" value="Genomic_DNA"/>
</dbReference>
<keyword evidence="2" id="KW-1185">Reference proteome</keyword>